<sequence>MAMAKKRLLKEMTGRKPGMITKTLDRCRSMPAMLKPAAGCFAVYVGTERQRFVVHTECVNHPLFQALLEEAEEAFGYASAGPLELPCDTKAFAEVVEQIEEEKKMAAGMRRSLARRNSYWLLGTGRLVIVGQL</sequence>
<organism evidence="1 2">
    <name type="scientific">Avena sativa</name>
    <name type="common">Oat</name>
    <dbReference type="NCBI Taxonomy" id="4498"/>
    <lineage>
        <taxon>Eukaryota</taxon>
        <taxon>Viridiplantae</taxon>
        <taxon>Streptophyta</taxon>
        <taxon>Embryophyta</taxon>
        <taxon>Tracheophyta</taxon>
        <taxon>Spermatophyta</taxon>
        <taxon>Magnoliopsida</taxon>
        <taxon>Liliopsida</taxon>
        <taxon>Poales</taxon>
        <taxon>Poaceae</taxon>
        <taxon>BOP clade</taxon>
        <taxon>Pooideae</taxon>
        <taxon>Poodae</taxon>
        <taxon>Poeae</taxon>
        <taxon>Poeae Chloroplast Group 1 (Aveneae type)</taxon>
        <taxon>Aveninae</taxon>
        <taxon>Avena</taxon>
    </lineage>
</organism>
<accession>A0ACD5YG80</accession>
<evidence type="ECO:0000313" key="2">
    <source>
        <dbReference type="Proteomes" id="UP001732700"/>
    </source>
</evidence>
<dbReference type="Proteomes" id="UP001732700">
    <property type="component" value="Chromosome 5D"/>
</dbReference>
<keyword evidence="2" id="KW-1185">Reference proteome</keyword>
<dbReference type="EnsemblPlants" id="AVESA.00010b.r2.5DG0956080.1">
    <property type="protein sequence ID" value="AVESA.00010b.r2.5DG0956080.1.CDS.1"/>
    <property type="gene ID" value="AVESA.00010b.r2.5DG0956080"/>
</dbReference>
<name>A0ACD5YG80_AVESA</name>
<evidence type="ECO:0000313" key="1">
    <source>
        <dbReference type="EnsemblPlants" id="AVESA.00010b.r2.5DG0956080.1.CDS.1"/>
    </source>
</evidence>
<reference evidence="1" key="1">
    <citation type="submission" date="2021-05" db="EMBL/GenBank/DDBJ databases">
        <authorList>
            <person name="Scholz U."/>
            <person name="Mascher M."/>
            <person name="Fiebig A."/>
        </authorList>
    </citation>
    <scope>NUCLEOTIDE SEQUENCE [LARGE SCALE GENOMIC DNA]</scope>
</reference>
<protein>
    <submittedName>
        <fullName evidence="1">Uncharacterized protein</fullName>
    </submittedName>
</protein>
<proteinExistence type="predicted"/>
<reference evidence="1" key="2">
    <citation type="submission" date="2025-09" db="UniProtKB">
        <authorList>
            <consortium name="EnsemblPlants"/>
        </authorList>
    </citation>
    <scope>IDENTIFICATION</scope>
</reference>